<protein>
    <submittedName>
        <fullName evidence="1">Uncharacterized protein</fullName>
    </submittedName>
</protein>
<dbReference type="Proteomes" id="UP000324800">
    <property type="component" value="Unassembled WGS sequence"/>
</dbReference>
<evidence type="ECO:0000313" key="2">
    <source>
        <dbReference type="Proteomes" id="UP000324800"/>
    </source>
</evidence>
<evidence type="ECO:0000313" key="1">
    <source>
        <dbReference type="EMBL" id="KAA6403846.1"/>
    </source>
</evidence>
<organism evidence="1 2">
    <name type="scientific">Streblomastix strix</name>
    <dbReference type="NCBI Taxonomy" id="222440"/>
    <lineage>
        <taxon>Eukaryota</taxon>
        <taxon>Metamonada</taxon>
        <taxon>Preaxostyla</taxon>
        <taxon>Oxymonadida</taxon>
        <taxon>Streblomastigidae</taxon>
        <taxon>Streblomastix</taxon>
    </lineage>
</organism>
<dbReference type="AlphaFoldDB" id="A0A5J4XAL6"/>
<proteinExistence type="predicted"/>
<accession>A0A5J4XAL6</accession>
<reference evidence="1 2" key="1">
    <citation type="submission" date="2019-03" db="EMBL/GenBank/DDBJ databases">
        <title>Single cell metagenomics reveals metabolic interactions within the superorganism composed of flagellate Streblomastix strix and complex community of Bacteroidetes bacteria on its surface.</title>
        <authorList>
            <person name="Treitli S.C."/>
            <person name="Kolisko M."/>
            <person name="Husnik F."/>
            <person name="Keeling P."/>
            <person name="Hampl V."/>
        </authorList>
    </citation>
    <scope>NUCLEOTIDE SEQUENCE [LARGE SCALE GENOMIC DNA]</scope>
    <source>
        <strain evidence="1">ST1C</strain>
    </source>
</reference>
<dbReference type="EMBL" id="SNRW01000054">
    <property type="protein sequence ID" value="KAA6403846.1"/>
    <property type="molecule type" value="Genomic_DNA"/>
</dbReference>
<comment type="caution">
    <text evidence="1">The sequence shown here is derived from an EMBL/GenBank/DDBJ whole genome shotgun (WGS) entry which is preliminary data.</text>
</comment>
<sequence>MAAGIFNTLQKLIAKVGRGVNWINNKIVKPIMPITNALLQSFGPAGSMVAKGISAGSSAVDALQDYENAYPKITGKFIDYRELVKNIRNSTILERWREPFLNQRDQTRIINAIIV</sequence>
<name>A0A5J4XAL6_9EUKA</name>
<gene>
    <name evidence="1" type="ORF">EZS28_000639</name>
</gene>